<keyword evidence="16" id="KW-1185">Reference proteome</keyword>
<gene>
    <name evidence="15" type="ORF">HERILL_LOCUS15792</name>
</gene>
<dbReference type="PANTHER" id="PTHR21573:SF0">
    <property type="entry name" value="ER MEMBRANE PROTEIN COMPLEX SUBUNIT 1"/>
    <property type="match status" value="1"/>
</dbReference>
<dbReference type="InterPro" id="IPR058545">
    <property type="entry name" value="Beta-prop_EMC1_1st"/>
</dbReference>
<reference evidence="15 16" key="1">
    <citation type="submission" date="2020-11" db="EMBL/GenBank/DDBJ databases">
        <authorList>
            <person name="Wallbank WR R."/>
            <person name="Pardo Diaz C."/>
            <person name="Kozak K."/>
            <person name="Martin S."/>
            <person name="Jiggins C."/>
            <person name="Moest M."/>
            <person name="Warren A I."/>
            <person name="Generalovic N T."/>
            <person name="Byers J.R.P. K."/>
            <person name="Montejo-Kovacevich G."/>
            <person name="Yen C E."/>
        </authorList>
    </citation>
    <scope>NUCLEOTIDE SEQUENCE [LARGE SCALE GENOMIC DNA]</scope>
</reference>
<feature type="domain" description="ER membrane protein complex subunit 1 C-terminal" evidence="13">
    <location>
        <begin position="701"/>
        <end position="906"/>
    </location>
</feature>
<evidence type="ECO:0000256" key="1">
    <source>
        <dbReference type="ARBA" id="ARBA00004115"/>
    </source>
</evidence>
<dbReference type="OrthoDB" id="28092at2759"/>
<name>A0A7R8V603_HERIL</name>
<keyword evidence="5 11" id="KW-0812">Transmembrane</keyword>
<evidence type="ECO:0000256" key="3">
    <source>
        <dbReference type="ARBA" id="ARBA00011276"/>
    </source>
</evidence>
<dbReference type="InterPro" id="IPR015943">
    <property type="entry name" value="WD40/YVTN_repeat-like_dom_sf"/>
</dbReference>
<dbReference type="AlphaFoldDB" id="A0A7R8V603"/>
<dbReference type="Pfam" id="PF25293">
    <property type="entry name" value="Beta-prop_EMC1_N"/>
    <property type="match status" value="2"/>
</dbReference>
<dbReference type="InterPro" id="IPR011047">
    <property type="entry name" value="Quinoprotein_ADH-like_sf"/>
</dbReference>
<accession>A0A7R8V603</accession>
<feature type="domain" description="EMC1 first beta-propeller" evidence="14">
    <location>
        <begin position="167"/>
        <end position="368"/>
    </location>
</feature>
<dbReference type="SUPFAM" id="SSF50998">
    <property type="entry name" value="Quinoprotein alcohol dehydrogenase-like"/>
    <property type="match status" value="1"/>
</dbReference>
<evidence type="ECO:0000256" key="11">
    <source>
        <dbReference type="SAM" id="Phobius"/>
    </source>
</evidence>
<feature type="chain" id="PRO_5031543632" description="ER membrane protein complex subunit 1" evidence="12">
    <location>
        <begin position="20"/>
        <end position="907"/>
    </location>
</feature>
<dbReference type="Proteomes" id="UP000594454">
    <property type="component" value="Chromosome 6"/>
</dbReference>
<evidence type="ECO:0000256" key="12">
    <source>
        <dbReference type="SAM" id="SignalP"/>
    </source>
</evidence>
<evidence type="ECO:0000256" key="9">
    <source>
        <dbReference type="ARBA" id="ARBA00023136"/>
    </source>
</evidence>
<evidence type="ECO:0000313" key="15">
    <source>
        <dbReference type="EMBL" id="CAD7093515.1"/>
    </source>
</evidence>
<comment type="subunit">
    <text evidence="3">Component of the ER membrane protein complex (EMC).</text>
</comment>
<dbReference type="Pfam" id="PF07774">
    <property type="entry name" value="EMC1_C"/>
    <property type="match status" value="1"/>
</dbReference>
<evidence type="ECO:0000256" key="5">
    <source>
        <dbReference type="ARBA" id="ARBA00022692"/>
    </source>
</evidence>
<dbReference type="InterPro" id="IPR026895">
    <property type="entry name" value="EMC1"/>
</dbReference>
<keyword evidence="8 11" id="KW-1133">Transmembrane helix</keyword>
<evidence type="ECO:0000259" key="13">
    <source>
        <dbReference type="Pfam" id="PF07774"/>
    </source>
</evidence>
<evidence type="ECO:0000256" key="8">
    <source>
        <dbReference type="ARBA" id="ARBA00022989"/>
    </source>
</evidence>
<dbReference type="Gene3D" id="2.130.10.10">
    <property type="entry name" value="YVTN repeat-like/Quinoprotein amine dehydrogenase"/>
    <property type="match status" value="1"/>
</dbReference>
<dbReference type="InParanoid" id="A0A7R8V603"/>
<keyword evidence="6 12" id="KW-0732">Signal</keyword>
<evidence type="ECO:0000256" key="2">
    <source>
        <dbReference type="ARBA" id="ARBA00007904"/>
    </source>
</evidence>
<evidence type="ECO:0000256" key="4">
    <source>
        <dbReference type="ARBA" id="ARBA00020824"/>
    </source>
</evidence>
<keyword evidence="10" id="KW-0325">Glycoprotein</keyword>
<evidence type="ECO:0000256" key="7">
    <source>
        <dbReference type="ARBA" id="ARBA00022824"/>
    </source>
</evidence>
<keyword evidence="7" id="KW-0256">Endoplasmic reticulum</keyword>
<keyword evidence="9 11" id="KW-0472">Membrane</keyword>
<dbReference type="GO" id="GO:0034975">
    <property type="term" value="P:protein folding in endoplasmic reticulum"/>
    <property type="evidence" value="ECO:0007669"/>
    <property type="project" value="TreeGrafter"/>
</dbReference>
<evidence type="ECO:0000256" key="10">
    <source>
        <dbReference type="ARBA" id="ARBA00023180"/>
    </source>
</evidence>
<dbReference type="FunCoup" id="A0A7R8V603">
    <property type="interactions" value="2497"/>
</dbReference>
<dbReference type="EMBL" id="LR899014">
    <property type="protein sequence ID" value="CAD7093515.1"/>
    <property type="molecule type" value="Genomic_DNA"/>
</dbReference>
<feature type="signal peptide" evidence="12">
    <location>
        <begin position="1"/>
        <end position="19"/>
    </location>
</feature>
<organism evidence="15 16">
    <name type="scientific">Hermetia illucens</name>
    <name type="common">Black soldier fly</name>
    <dbReference type="NCBI Taxonomy" id="343691"/>
    <lineage>
        <taxon>Eukaryota</taxon>
        <taxon>Metazoa</taxon>
        <taxon>Ecdysozoa</taxon>
        <taxon>Arthropoda</taxon>
        <taxon>Hexapoda</taxon>
        <taxon>Insecta</taxon>
        <taxon>Pterygota</taxon>
        <taxon>Neoptera</taxon>
        <taxon>Endopterygota</taxon>
        <taxon>Diptera</taxon>
        <taxon>Brachycera</taxon>
        <taxon>Stratiomyomorpha</taxon>
        <taxon>Stratiomyidae</taxon>
        <taxon>Hermetiinae</taxon>
        <taxon>Hermetia</taxon>
    </lineage>
</organism>
<feature type="transmembrane region" description="Helical" evidence="11">
    <location>
        <begin position="874"/>
        <end position="893"/>
    </location>
</feature>
<comment type="similarity">
    <text evidence="2">Belongs to the EMC1 family.</text>
</comment>
<dbReference type="GO" id="GO:0072546">
    <property type="term" value="C:EMC complex"/>
    <property type="evidence" value="ECO:0007669"/>
    <property type="project" value="InterPro"/>
</dbReference>
<dbReference type="InterPro" id="IPR011678">
    <property type="entry name" value="EMC1_C"/>
</dbReference>
<evidence type="ECO:0000313" key="16">
    <source>
        <dbReference type="Proteomes" id="UP000594454"/>
    </source>
</evidence>
<dbReference type="PANTHER" id="PTHR21573">
    <property type="entry name" value="ER MEMBRANE PROTEIN COMPLEX SUBUNIT 1"/>
    <property type="match status" value="1"/>
</dbReference>
<comment type="subcellular location">
    <subcellularLocation>
        <location evidence="1">Endoplasmic reticulum membrane</location>
        <topology evidence="1">Single-pass type I membrane protein</topology>
    </subcellularLocation>
</comment>
<proteinExistence type="inferred from homology"/>
<evidence type="ECO:0000259" key="14">
    <source>
        <dbReference type="Pfam" id="PF25293"/>
    </source>
</evidence>
<evidence type="ECO:0000256" key="6">
    <source>
        <dbReference type="ARBA" id="ARBA00022729"/>
    </source>
</evidence>
<protein>
    <recommendedName>
        <fullName evidence="4">ER membrane protein complex subunit 1</fullName>
    </recommendedName>
</protein>
<sequence length="907" mass="101727">MRSIRTSFLLLFLIKVLLSFDFCAALYEDQIKKFDWTLENIGEIITAQFYTSDYNTRIFVATKENVLAALCPRTGKLLWRRILEKGPRGSVRFFHIENEVSSSAVARTTHPSGVITVTGHAPAIVRGWSPATGNVEWEWSVMPVQQERAEDALWFFHSTYLYHVIPVWGSHLEVTKYLATTGQSRGTTARITAPWIQDAKCTLAASHFVCLDKNQLIWLDLTEDTPQIQRKTLDFLPKAKPEALKSHNNAILLDDIIISLVDERISCQKEADANAFHSILQEQPAIILTTKHEKILQISTINANTCDKLKDSQKSIQIPDGYGNFKLEAVDCKVKRGTNKFGCNYLFSTEDGAIILTNGEDIRWTREESLSKIVAVEFIDLPLSDAEGAIETELNSKPGDILGALVRRFSSQILQLKHIFFTVVGLGIPQSATQKAGLVRDAFGLHKMIVAATNTGKLFGIDNLNGKIHWMKYLPSVDGFANNENVKLIVQRTSKHFPNQPLCSLVGREKSTGFGLLYRFNPITGQQSEGGLTKLDYKVKQLALLRDRETDFLKPLLLLDANNAVHVLPEDAKSSADNMYMFTANKQSGTLQGFYIDAKSEKVVAKPIWKVNLSNQGSPQKIIKIAGKNPNEHVHSQGRVLSDRSVLYKYINPNLVAVVTQSLDPIHKYILNVYLIDVVSGSIVYSMSHRKAREPLQIVHSENWLVYSYYNDKVRRTELTTVELYEGKVQTNSTIWSSLDALPVPLIEKQSYILPSTVETMRETITERGITNKHVLIGISSGAVVEMPWALLDPRRPVSNVNQAREEGSIPYIPELPLPTENIINYNQSISRIENIHTAPSGLESTCLVIAHGLDIFVTRVAPSKTFDLLKEDFDYFLITVVLIALITGSFVAKHLSARKALKQAWK</sequence>
<feature type="domain" description="EMC1 first beta-propeller" evidence="14">
    <location>
        <begin position="25"/>
        <end position="147"/>
    </location>
</feature>